<proteinExistence type="predicted"/>
<dbReference type="AlphaFoldDB" id="A0A399D236"/>
<dbReference type="OrthoDB" id="247014at2"/>
<dbReference type="InterPro" id="IPR006674">
    <property type="entry name" value="HD_domain"/>
</dbReference>
<gene>
    <name evidence="2" type="ORF">D1164_15255</name>
</gene>
<keyword evidence="3" id="KW-1185">Reference proteome</keyword>
<accession>A0A399D236</accession>
<evidence type="ECO:0000259" key="1">
    <source>
        <dbReference type="PROSITE" id="PS51831"/>
    </source>
</evidence>
<evidence type="ECO:0000313" key="2">
    <source>
        <dbReference type="EMBL" id="RIH64440.1"/>
    </source>
</evidence>
<dbReference type="SMART" id="SM00471">
    <property type="entry name" value="HDc"/>
    <property type="match status" value="1"/>
</dbReference>
<dbReference type="Proteomes" id="UP000266441">
    <property type="component" value="Unassembled WGS sequence"/>
</dbReference>
<dbReference type="Gene3D" id="1.10.3210.10">
    <property type="entry name" value="Hypothetical protein af1432"/>
    <property type="match status" value="1"/>
</dbReference>
<feature type="domain" description="HD" evidence="1">
    <location>
        <begin position="33"/>
        <end position="151"/>
    </location>
</feature>
<dbReference type="InterPro" id="IPR006675">
    <property type="entry name" value="HDIG_dom"/>
</dbReference>
<dbReference type="PROSITE" id="PS51831">
    <property type="entry name" value="HD"/>
    <property type="match status" value="1"/>
</dbReference>
<reference evidence="2 3" key="1">
    <citation type="journal article" date="2015" name="Int. J. Syst. Evol. Microbiol.">
        <title>Mariniphaga sediminis sp. nov., isolated from coastal sediment.</title>
        <authorList>
            <person name="Wang F.Q."/>
            <person name="Shen Q.Y."/>
            <person name="Chen G.J."/>
            <person name="Du Z.J."/>
        </authorList>
    </citation>
    <scope>NUCLEOTIDE SEQUENCE [LARGE SCALE GENOMIC DNA]</scope>
    <source>
        <strain evidence="2 3">SY21</strain>
    </source>
</reference>
<organism evidence="2 3">
    <name type="scientific">Mariniphaga sediminis</name>
    <dbReference type="NCBI Taxonomy" id="1628158"/>
    <lineage>
        <taxon>Bacteria</taxon>
        <taxon>Pseudomonadati</taxon>
        <taxon>Bacteroidota</taxon>
        <taxon>Bacteroidia</taxon>
        <taxon>Marinilabiliales</taxon>
        <taxon>Prolixibacteraceae</taxon>
        <taxon>Mariniphaga</taxon>
    </lineage>
</organism>
<dbReference type="EMBL" id="QWET01000011">
    <property type="protein sequence ID" value="RIH64440.1"/>
    <property type="molecule type" value="Genomic_DNA"/>
</dbReference>
<dbReference type="NCBIfam" id="TIGR00277">
    <property type="entry name" value="HDIG"/>
    <property type="match status" value="1"/>
</dbReference>
<dbReference type="SUPFAM" id="SSF109604">
    <property type="entry name" value="HD-domain/PDEase-like"/>
    <property type="match status" value="1"/>
</dbReference>
<sequence>MENWVKSSTDFFESYVNSFTGLSAEKDNNFKIKKEHSLRVADNSKLLSGFLNLSEEDEKIAVLAAIFHDIGRFRQLIEYDTFNDLVSLDHADFALDILKEEKILSQYTDSIQELIYVAIKFHNKFALPKKLSERELLHAQLLRDADKLDILKVVTDYYSDKNQAPNHTLTWNLPKATQASPGVAKDVLAGKLVSKDEVKSETDVKIMQLSWVYDLNFKPTIELVFQNRFLEKIYNTLPKNDAIIEIYRKVKVYAENKLME</sequence>
<protein>
    <submittedName>
        <fullName evidence="2">HD domain-containing protein</fullName>
    </submittedName>
</protein>
<dbReference type="InterPro" id="IPR003607">
    <property type="entry name" value="HD/PDEase_dom"/>
</dbReference>
<dbReference type="Pfam" id="PF01966">
    <property type="entry name" value="HD"/>
    <property type="match status" value="1"/>
</dbReference>
<evidence type="ECO:0000313" key="3">
    <source>
        <dbReference type="Proteomes" id="UP000266441"/>
    </source>
</evidence>
<name>A0A399D236_9BACT</name>
<dbReference type="RefSeq" id="WP_119350864.1">
    <property type="nucleotide sequence ID" value="NZ_JBFHKJ010000724.1"/>
</dbReference>
<dbReference type="CDD" id="cd00077">
    <property type="entry name" value="HDc"/>
    <property type="match status" value="1"/>
</dbReference>
<comment type="caution">
    <text evidence="2">The sequence shown here is derived from an EMBL/GenBank/DDBJ whole genome shotgun (WGS) entry which is preliminary data.</text>
</comment>